<comment type="caution">
    <text evidence="2">The sequence shown here is derived from an EMBL/GenBank/DDBJ whole genome shotgun (WGS) entry which is preliminary data.</text>
</comment>
<dbReference type="InterPro" id="IPR042236">
    <property type="entry name" value="PI3K_accessory_sf"/>
</dbReference>
<dbReference type="Proteomes" id="UP000253529">
    <property type="component" value="Unassembled WGS sequence"/>
</dbReference>
<sequence length="125" mass="14383">MSDTDYTTHSIDELLRQYEKSCLVQYETDITDDIDAYNREFQVLTNIKDELQSRGPEARRSLLRLLSHDNKQVRLMAAKQVFPVARQEAMACLQALAGGPFPDDQVFAARMTLHRLEEVPDCLDH</sequence>
<dbReference type="EMBL" id="QNRK01000001">
    <property type="protein sequence ID" value="RBP18409.1"/>
    <property type="molecule type" value="Genomic_DNA"/>
</dbReference>
<dbReference type="InterPro" id="IPR018568">
    <property type="entry name" value="DUF2019"/>
</dbReference>
<feature type="domain" description="DUF2019" evidence="1">
    <location>
        <begin position="12"/>
        <end position="115"/>
    </location>
</feature>
<dbReference type="OrthoDB" id="7963325at2"/>
<dbReference type="Pfam" id="PF09450">
    <property type="entry name" value="DUF2019"/>
    <property type="match status" value="1"/>
</dbReference>
<evidence type="ECO:0000259" key="1">
    <source>
        <dbReference type="Pfam" id="PF09450"/>
    </source>
</evidence>
<gene>
    <name evidence="2" type="ORF">DFR50_101357</name>
</gene>
<dbReference type="InterPro" id="IPR016024">
    <property type="entry name" value="ARM-type_fold"/>
</dbReference>
<name>A0A366FXH8_9HYPH</name>
<reference evidence="2 3" key="1">
    <citation type="submission" date="2018-06" db="EMBL/GenBank/DDBJ databases">
        <title>Genomic Encyclopedia of Type Strains, Phase IV (KMG-IV): sequencing the most valuable type-strain genomes for metagenomic binning, comparative biology and taxonomic classification.</title>
        <authorList>
            <person name="Goeker M."/>
        </authorList>
    </citation>
    <scope>NUCLEOTIDE SEQUENCE [LARGE SCALE GENOMIC DNA]</scope>
    <source>
        <strain evidence="2 3">DSM 24875</strain>
    </source>
</reference>
<proteinExistence type="predicted"/>
<evidence type="ECO:0000313" key="2">
    <source>
        <dbReference type="EMBL" id="RBP18409.1"/>
    </source>
</evidence>
<organism evidence="2 3">
    <name type="scientific">Roseiarcus fermentans</name>
    <dbReference type="NCBI Taxonomy" id="1473586"/>
    <lineage>
        <taxon>Bacteria</taxon>
        <taxon>Pseudomonadati</taxon>
        <taxon>Pseudomonadota</taxon>
        <taxon>Alphaproteobacteria</taxon>
        <taxon>Hyphomicrobiales</taxon>
        <taxon>Roseiarcaceae</taxon>
        <taxon>Roseiarcus</taxon>
    </lineage>
</organism>
<protein>
    <submittedName>
        <fullName evidence="2">Uncharacterized protein DUF2019</fullName>
    </submittedName>
</protein>
<dbReference type="SUPFAM" id="SSF48371">
    <property type="entry name" value="ARM repeat"/>
    <property type="match status" value="1"/>
</dbReference>
<dbReference type="RefSeq" id="WP_113887443.1">
    <property type="nucleotide sequence ID" value="NZ_QNRK01000001.1"/>
</dbReference>
<accession>A0A366FXH8</accession>
<dbReference type="AlphaFoldDB" id="A0A366FXH8"/>
<evidence type="ECO:0000313" key="3">
    <source>
        <dbReference type="Proteomes" id="UP000253529"/>
    </source>
</evidence>
<keyword evidence="3" id="KW-1185">Reference proteome</keyword>
<dbReference type="Gene3D" id="1.25.40.70">
    <property type="entry name" value="Phosphatidylinositol 3-kinase, accessory domain (PIK)"/>
    <property type="match status" value="1"/>
</dbReference>